<evidence type="ECO:0000256" key="15">
    <source>
        <dbReference type="SAM" id="MobiDB-lite"/>
    </source>
</evidence>
<feature type="transmembrane region" description="Helical" evidence="16">
    <location>
        <begin position="545"/>
        <end position="566"/>
    </location>
</feature>
<dbReference type="PANTHER" id="PTHR10441:SF2">
    <property type="entry name" value="T-CELL SURFACE GLYCOPROTEIN CD8 ALPHA CHAIN"/>
    <property type="match status" value="1"/>
</dbReference>
<evidence type="ECO:0000256" key="1">
    <source>
        <dbReference type="ARBA" id="ARBA00004251"/>
    </source>
</evidence>
<dbReference type="InterPro" id="IPR003599">
    <property type="entry name" value="Ig_sub"/>
</dbReference>
<organism evidence="18 19">
    <name type="scientific">Mytilus edulis</name>
    <name type="common">Blue mussel</name>
    <dbReference type="NCBI Taxonomy" id="6550"/>
    <lineage>
        <taxon>Eukaryota</taxon>
        <taxon>Metazoa</taxon>
        <taxon>Spiralia</taxon>
        <taxon>Lophotrochozoa</taxon>
        <taxon>Mollusca</taxon>
        <taxon>Bivalvia</taxon>
        <taxon>Autobranchia</taxon>
        <taxon>Pteriomorphia</taxon>
        <taxon>Mytilida</taxon>
        <taxon>Mytiloidea</taxon>
        <taxon>Mytilidae</taxon>
        <taxon>Mytilinae</taxon>
        <taxon>Mytilus</taxon>
    </lineage>
</organism>
<dbReference type="EMBL" id="CAJPWZ010000648">
    <property type="protein sequence ID" value="CAG2197455.1"/>
    <property type="molecule type" value="Genomic_DNA"/>
</dbReference>
<reference evidence="18" key="1">
    <citation type="submission" date="2021-03" db="EMBL/GenBank/DDBJ databases">
        <authorList>
            <person name="Bekaert M."/>
        </authorList>
    </citation>
    <scope>NUCLEOTIDE SEQUENCE</scope>
</reference>
<keyword evidence="12" id="KW-0325">Glycoprotein</keyword>
<accession>A0A8S3QWW6</accession>
<dbReference type="Proteomes" id="UP000683360">
    <property type="component" value="Unassembled WGS sequence"/>
</dbReference>
<evidence type="ECO:0000256" key="13">
    <source>
        <dbReference type="ARBA" id="ARBA00023288"/>
    </source>
</evidence>
<evidence type="ECO:0000256" key="7">
    <source>
        <dbReference type="ARBA" id="ARBA00022989"/>
    </source>
</evidence>
<feature type="region of interest" description="Disordered" evidence="15">
    <location>
        <begin position="256"/>
        <end position="286"/>
    </location>
</feature>
<feature type="compositionally biased region" description="Polar residues" evidence="15">
    <location>
        <begin position="256"/>
        <end position="276"/>
    </location>
</feature>
<keyword evidence="10" id="KW-0564">Palmitate</keyword>
<feature type="transmembrane region" description="Helical" evidence="16">
    <location>
        <begin position="12"/>
        <end position="34"/>
    </location>
</feature>
<protein>
    <recommendedName>
        <fullName evidence="2">T-cell surface glycoprotein CD8 alpha chain</fullName>
    </recommendedName>
</protein>
<dbReference type="InterPro" id="IPR013783">
    <property type="entry name" value="Ig-like_fold"/>
</dbReference>
<evidence type="ECO:0000259" key="17">
    <source>
        <dbReference type="PROSITE" id="PS50835"/>
    </source>
</evidence>
<comment type="subcellular location">
    <subcellularLocation>
        <location evidence="1">Cell membrane</location>
        <topology evidence="1">Single-pass type I membrane protein</topology>
    </subcellularLocation>
</comment>
<keyword evidence="5" id="KW-0732">Signal</keyword>
<evidence type="ECO:0000256" key="16">
    <source>
        <dbReference type="SAM" id="Phobius"/>
    </source>
</evidence>
<keyword evidence="19" id="KW-1185">Reference proteome</keyword>
<evidence type="ECO:0000256" key="6">
    <source>
        <dbReference type="ARBA" id="ARBA00022859"/>
    </source>
</evidence>
<evidence type="ECO:0000256" key="5">
    <source>
        <dbReference type="ARBA" id="ARBA00022729"/>
    </source>
</evidence>
<dbReference type="SUPFAM" id="SSF48726">
    <property type="entry name" value="Immunoglobulin"/>
    <property type="match status" value="2"/>
</dbReference>
<feature type="domain" description="Ig-like" evidence="17">
    <location>
        <begin position="373"/>
        <end position="496"/>
    </location>
</feature>
<evidence type="ECO:0000313" key="19">
    <source>
        <dbReference type="Proteomes" id="UP000683360"/>
    </source>
</evidence>
<evidence type="ECO:0000256" key="2">
    <source>
        <dbReference type="ARBA" id="ARBA00021525"/>
    </source>
</evidence>
<keyword evidence="9 16" id="KW-0472">Membrane</keyword>
<dbReference type="GO" id="GO:0007166">
    <property type="term" value="P:cell surface receptor signaling pathway"/>
    <property type="evidence" value="ECO:0007669"/>
    <property type="project" value="TreeGrafter"/>
</dbReference>
<evidence type="ECO:0000256" key="12">
    <source>
        <dbReference type="ARBA" id="ARBA00023180"/>
    </source>
</evidence>
<dbReference type="PANTHER" id="PTHR10441">
    <property type="entry name" value="CD8 ALPHA CHAIN"/>
    <property type="match status" value="1"/>
</dbReference>
<evidence type="ECO:0000256" key="3">
    <source>
        <dbReference type="ARBA" id="ARBA00022475"/>
    </source>
</evidence>
<dbReference type="InterPro" id="IPR007110">
    <property type="entry name" value="Ig-like_dom"/>
</dbReference>
<gene>
    <name evidence="18" type="ORF">MEDL_12275</name>
</gene>
<feature type="transmembrane region" description="Helical" evidence="16">
    <location>
        <begin position="182"/>
        <end position="206"/>
    </location>
</feature>
<keyword evidence="8" id="KW-1064">Adaptive immunity</keyword>
<sequence length="649" mass="73555">MIWRKEFVTKMPSILTLIMLMVITVYIEMVPGIMNDIVPKSVQKGEQVILKCCGSGDDRTWLGPDTNNVSQNHILYFSKNIINPKLNKSKYFVEKNDRNYDLIILNFQNENAGFYVCRFSNNGAFHETKFNVSLKDTSPSSTLMYYEGSNTVENATIDWETNATQITEDNPCSCNSTLNNEFWKVSGSFVGGILVCLICSNIYYYMKHKKASKDIFEVPPDVQYDEIGTINYNVVNIENLRDDTRCRTSVINFSRTNTDTSSTKSPTLSYISTNDSLSRKTEGSENTYESINLDQTHTQEHRKNAGNTMSSSSVYDIDTHSIKSATSSISSTNDSLSRKTDGSEKTYEPINLVQNHIHELKTCILKKSWKMSPVLILMAITFHLQIVSGIRNGYGKVTVRIQRGKPVILKCLSSGVMRSWLGPDGSNFTNEQAVIYFSNFLKNPKLNMSKYSVQAKNGNYDLTIFNFQKADTGLYICRCFNDHDNGTFYETKYNVSLLDEGVSISTMGYERIRDLENAPGIQVNVKETSSQLPAKQRHPKPNSNLTISLIVVFLLVISLALLGFIARRKWETLGRKMLFFIVSFKGDAGRTILAEDTREQHDSIDEPAEQSEGLNYVEVLTEPLTPRQTRIRGTENRIMYTEIDHSLKS</sequence>
<dbReference type="AlphaFoldDB" id="A0A8S3QWW6"/>
<dbReference type="GO" id="GO:0002250">
    <property type="term" value="P:adaptive immune response"/>
    <property type="evidence" value="ECO:0007669"/>
    <property type="project" value="UniProtKB-KW"/>
</dbReference>
<dbReference type="InterPro" id="IPR013106">
    <property type="entry name" value="Ig_V-set"/>
</dbReference>
<keyword evidence="3" id="KW-1003">Cell membrane</keyword>
<evidence type="ECO:0000256" key="14">
    <source>
        <dbReference type="ARBA" id="ARBA00023319"/>
    </source>
</evidence>
<evidence type="ECO:0000313" key="18">
    <source>
        <dbReference type="EMBL" id="CAG2197455.1"/>
    </source>
</evidence>
<keyword evidence="11" id="KW-1015">Disulfide bond</keyword>
<keyword evidence="13" id="KW-0449">Lipoprotein</keyword>
<feature type="domain" description="Ig-like" evidence="17">
    <location>
        <begin position="31"/>
        <end position="133"/>
    </location>
</feature>
<dbReference type="InterPro" id="IPR036179">
    <property type="entry name" value="Ig-like_dom_sf"/>
</dbReference>
<keyword evidence="14" id="KW-0393">Immunoglobulin domain</keyword>
<dbReference type="InterPro" id="IPR015468">
    <property type="entry name" value="CD8_asu"/>
</dbReference>
<proteinExistence type="predicted"/>
<comment type="caution">
    <text evidence="18">The sequence shown here is derived from an EMBL/GenBank/DDBJ whole genome shotgun (WGS) entry which is preliminary data.</text>
</comment>
<keyword evidence="7 16" id="KW-1133">Transmembrane helix</keyword>
<keyword evidence="6" id="KW-0391">Immunity</keyword>
<dbReference type="PROSITE" id="PS50835">
    <property type="entry name" value="IG_LIKE"/>
    <property type="match status" value="2"/>
</dbReference>
<dbReference type="Gene3D" id="2.60.40.10">
    <property type="entry name" value="Immunoglobulins"/>
    <property type="match status" value="2"/>
</dbReference>
<evidence type="ECO:0000256" key="9">
    <source>
        <dbReference type="ARBA" id="ARBA00023136"/>
    </source>
</evidence>
<keyword evidence="4 16" id="KW-0812">Transmembrane</keyword>
<evidence type="ECO:0000256" key="8">
    <source>
        <dbReference type="ARBA" id="ARBA00023130"/>
    </source>
</evidence>
<evidence type="ECO:0000256" key="10">
    <source>
        <dbReference type="ARBA" id="ARBA00023139"/>
    </source>
</evidence>
<evidence type="ECO:0000256" key="11">
    <source>
        <dbReference type="ARBA" id="ARBA00023157"/>
    </source>
</evidence>
<dbReference type="SMART" id="SM00409">
    <property type="entry name" value="IG"/>
    <property type="match status" value="2"/>
</dbReference>
<dbReference type="Pfam" id="PF07686">
    <property type="entry name" value="V-set"/>
    <property type="match status" value="1"/>
</dbReference>
<name>A0A8S3QWW6_MYTED</name>
<evidence type="ECO:0000256" key="4">
    <source>
        <dbReference type="ARBA" id="ARBA00022692"/>
    </source>
</evidence>
<dbReference type="GO" id="GO:0009897">
    <property type="term" value="C:external side of plasma membrane"/>
    <property type="evidence" value="ECO:0007669"/>
    <property type="project" value="TreeGrafter"/>
</dbReference>